<feature type="compositionally biased region" description="Low complexity" evidence="5">
    <location>
        <begin position="184"/>
        <end position="199"/>
    </location>
</feature>
<dbReference type="InterPro" id="IPR017455">
    <property type="entry name" value="Znf_FYVE-rel"/>
</dbReference>
<dbReference type="PANTHER" id="PTHR23164:SF30">
    <property type="entry name" value="EARLY ENDOSOME ANTIGEN 1"/>
    <property type="match status" value="1"/>
</dbReference>
<feature type="compositionally biased region" description="Polar residues" evidence="5">
    <location>
        <begin position="52"/>
        <end position="74"/>
    </location>
</feature>
<keyword evidence="1" id="KW-0479">Metal-binding</keyword>
<dbReference type="CDD" id="cd15760">
    <property type="entry name" value="FYVE_scVPS27p_like"/>
    <property type="match status" value="1"/>
</dbReference>
<dbReference type="Gene3D" id="3.30.40.10">
    <property type="entry name" value="Zinc/RING finger domain, C3HC4 (zinc finger)"/>
    <property type="match status" value="1"/>
</dbReference>
<feature type="domain" description="FYVE-type" evidence="6">
    <location>
        <begin position="501"/>
        <end position="569"/>
    </location>
</feature>
<keyword evidence="3" id="KW-0862">Zinc</keyword>
<dbReference type="InterPro" id="IPR011011">
    <property type="entry name" value="Znf_FYVE_PHD"/>
</dbReference>
<evidence type="ECO:0000256" key="1">
    <source>
        <dbReference type="ARBA" id="ARBA00022723"/>
    </source>
</evidence>
<feature type="region of interest" description="Disordered" evidence="5">
    <location>
        <begin position="1"/>
        <end position="263"/>
    </location>
</feature>
<sequence length="651" mass="71450">MGSVHSQNSDMEAEAKRTAIGARRNNSDTSVLSTKSTITFEKRKVPPRGRTHSVQSVFSSMSLKSMLQNVQGTAGHNIGPEQEAESKGEPGGSGHSQIGSGGSTAAPGSSAGPHALTSVVTTAQQIQSPAIASSNLLRRRTTKTSKASSKDIIDEHAEDEIKIGERLPFTDEQQVHPDHGSQAVQESNQSNSSTTTVSSAAPEDSSTTPQKLGETPISGHSSINRHQLEAPKMGQPQQEHEPMPQHQPESLPQEVTEDEFTEQKQLTRDALRKLSMLQANKASVSAGSTLNENQRSVGTNENLNEPQEPLTHLHFGGKHVILETSRKNHIPFSSSQIMNNAHRSSVSDFLIQPEALKVPGASQTQYNINKSSEATYIRENGVGTEQHRYYTKKPIRQINEPKKPMYTPAVLRDISETNLTWNQLKAHSPSPSATSVPHNNGLYIVKSGHSNSASSIHSTGSSFLSDYRRKFDMWLGYGKCPNQPMQRVNLVPPTRKHWVSDNKRQACRYCHKLFTFWERKHHCRHCGDIFCQQHVRHWLYLNPKAKFIIGGGGLGMLSKICDNCLEEYERLVKDGPNGVNTGTGSPSNIDSPGNVTPRKNYQKQNSSNPKVSAAKINGVAEGDEVQPGTSGRQRLDSFVGSIPADWSWSSF</sequence>
<dbReference type="FunCoup" id="Q752T3">
    <property type="interactions" value="183"/>
</dbReference>
<name>Q752T3_EREGS</name>
<dbReference type="GO" id="GO:0032266">
    <property type="term" value="F:phosphatidylinositol-3-phosphate binding"/>
    <property type="evidence" value="ECO:0007669"/>
    <property type="project" value="UniProtKB-ARBA"/>
</dbReference>
<dbReference type="PANTHER" id="PTHR23164">
    <property type="entry name" value="EARLY ENDOSOME ANTIGEN 1"/>
    <property type="match status" value="1"/>
</dbReference>
<evidence type="ECO:0000256" key="2">
    <source>
        <dbReference type="ARBA" id="ARBA00022771"/>
    </source>
</evidence>
<evidence type="ECO:0000256" key="5">
    <source>
        <dbReference type="SAM" id="MobiDB-lite"/>
    </source>
</evidence>
<dbReference type="Pfam" id="PF01363">
    <property type="entry name" value="FYVE"/>
    <property type="match status" value="1"/>
</dbReference>
<organism evidence="7 8">
    <name type="scientific">Eremothecium gossypii (strain ATCC 10895 / CBS 109.51 / FGSC 9923 / NRRL Y-1056)</name>
    <name type="common">Yeast</name>
    <name type="synonym">Ashbya gossypii</name>
    <dbReference type="NCBI Taxonomy" id="284811"/>
    <lineage>
        <taxon>Eukaryota</taxon>
        <taxon>Fungi</taxon>
        <taxon>Dikarya</taxon>
        <taxon>Ascomycota</taxon>
        <taxon>Saccharomycotina</taxon>
        <taxon>Saccharomycetes</taxon>
        <taxon>Saccharomycetales</taxon>
        <taxon>Saccharomycetaceae</taxon>
        <taxon>Eremothecium</taxon>
    </lineage>
</organism>
<dbReference type="OrthoDB" id="10018316at2759"/>
<dbReference type="InParanoid" id="Q752T3"/>
<dbReference type="SMART" id="SM00064">
    <property type="entry name" value="FYVE"/>
    <property type="match status" value="1"/>
</dbReference>
<dbReference type="SUPFAM" id="SSF57903">
    <property type="entry name" value="FYVE/PHD zinc finger"/>
    <property type="match status" value="1"/>
</dbReference>
<dbReference type="STRING" id="284811.Q752T3"/>
<feature type="compositionally biased region" description="Basic and acidic residues" evidence="5">
    <location>
        <begin position="148"/>
        <end position="179"/>
    </location>
</feature>
<evidence type="ECO:0000313" key="8">
    <source>
        <dbReference type="Proteomes" id="UP000000591"/>
    </source>
</evidence>
<dbReference type="GO" id="GO:0098588">
    <property type="term" value="C:bounding membrane of organelle"/>
    <property type="evidence" value="ECO:0007669"/>
    <property type="project" value="UniProtKB-ARBA"/>
</dbReference>
<dbReference type="GeneID" id="4622316"/>
<accession>Q752T3</accession>
<dbReference type="InterPro" id="IPR000306">
    <property type="entry name" value="Znf_FYVE"/>
</dbReference>
<keyword evidence="8" id="KW-1185">Reference proteome</keyword>
<evidence type="ECO:0000256" key="3">
    <source>
        <dbReference type="ARBA" id="ARBA00022833"/>
    </source>
</evidence>
<feature type="compositionally biased region" description="Polar residues" evidence="5">
    <location>
        <begin position="578"/>
        <end position="610"/>
    </location>
</feature>
<proteinExistence type="predicted"/>
<dbReference type="Proteomes" id="UP000000591">
    <property type="component" value="Chromosome VI"/>
</dbReference>
<dbReference type="InterPro" id="IPR013083">
    <property type="entry name" value="Znf_RING/FYVE/PHD"/>
</dbReference>
<dbReference type="AlphaFoldDB" id="Q752T3"/>
<feature type="compositionally biased region" description="Polar residues" evidence="5">
    <location>
        <begin position="27"/>
        <end position="39"/>
    </location>
</feature>
<feature type="compositionally biased region" description="Polar residues" evidence="5">
    <location>
        <begin position="1"/>
        <end position="10"/>
    </location>
</feature>
<feature type="region of interest" description="Disordered" evidence="5">
    <location>
        <begin position="575"/>
        <end position="636"/>
    </location>
</feature>
<reference evidence="7 8" key="1">
    <citation type="journal article" date="2004" name="Science">
        <title>The Ashbya gossypii genome as a tool for mapping the ancient Saccharomyces cerevisiae genome.</title>
        <authorList>
            <person name="Dietrich F.S."/>
            <person name="Voegeli S."/>
            <person name="Brachat S."/>
            <person name="Lerch A."/>
            <person name="Gates K."/>
            <person name="Steiner S."/>
            <person name="Mohr C."/>
            <person name="Pohlmann R."/>
            <person name="Luedi P."/>
            <person name="Choi S."/>
            <person name="Wing R.A."/>
            <person name="Flavier A."/>
            <person name="Gaffney T.D."/>
            <person name="Philippsen P."/>
        </authorList>
    </citation>
    <scope>NUCLEOTIDE SEQUENCE [LARGE SCALE GENOMIC DNA]</scope>
    <source>
        <strain evidence="8">ATCC 10895 / CBS 109.51 / FGSC 9923 / NRRL Y-1056</strain>
    </source>
</reference>
<dbReference type="HOGENOM" id="CLU_020649_0_0_1"/>
<feature type="compositionally biased region" description="Low complexity" evidence="5">
    <location>
        <begin position="103"/>
        <end position="115"/>
    </location>
</feature>
<dbReference type="OMA" id="RHWLYLD"/>
<gene>
    <name evidence="7" type="ORF">AGOS_AFR490C</name>
</gene>
<keyword evidence="2 4" id="KW-0863">Zinc-finger</keyword>
<dbReference type="KEGG" id="ago:AGOS_AFR490C"/>
<dbReference type="PROSITE" id="PS50178">
    <property type="entry name" value="ZF_FYVE"/>
    <property type="match status" value="1"/>
</dbReference>
<feature type="compositionally biased region" description="Polar residues" evidence="5">
    <location>
        <begin position="118"/>
        <end position="136"/>
    </location>
</feature>
<dbReference type="eggNOG" id="KOG1729">
    <property type="taxonomic scope" value="Eukaryota"/>
</dbReference>
<evidence type="ECO:0000259" key="6">
    <source>
        <dbReference type="PROSITE" id="PS50178"/>
    </source>
</evidence>
<dbReference type="EMBL" id="AE016819">
    <property type="protein sequence ID" value="AAS53861.1"/>
    <property type="molecule type" value="Genomic_DNA"/>
</dbReference>
<feature type="compositionally biased region" description="Gly residues" evidence="5">
    <location>
        <begin position="89"/>
        <end position="102"/>
    </location>
</feature>
<evidence type="ECO:0000256" key="4">
    <source>
        <dbReference type="PROSITE-ProRule" id="PRU00091"/>
    </source>
</evidence>
<protein>
    <submittedName>
        <fullName evidence="7">AFR490Cp</fullName>
    </submittedName>
</protein>
<evidence type="ECO:0000313" key="7">
    <source>
        <dbReference type="EMBL" id="AAS53861.1"/>
    </source>
</evidence>
<reference evidence="8" key="2">
    <citation type="journal article" date="2013" name="G3 (Bethesda)">
        <title>Genomes of Ashbya fungi isolated from insects reveal four mating-type loci, numerous translocations, lack of transposons, and distinct gene duplications.</title>
        <authorList>
            <person name="Dietrich F.S."/>
            <person name="Voegeli S."/>
            <person name="Kuo S."/>
            <person name="Philippsen P."/>
        </authorList>
    </citation>
    <scope>GENOME REANNOTATION</scope>
    <source>
        <strain evidence="8">ATCC 10895 / CBS 109.51 / FGSC 9923 / NRRL Y-1056</strain>
    </source>
</reference>
<dbReference type="RefSeq" id="NP_986037.1">
    <property type="nucleotide sequence ID" value="NM_212173.1"/>
</dbReference>
<dbReference type="GO" id="GO:0008270">
    <property type="term" value="F:zinc ion binding"/>
    <property type="evidence" value="ECO:0007669"/>
    <property type="project" value="UniProtKB-KW"/>
</dbReference>